<protein>
    <recommendedName>
        <fullName evidence="1">Ig-like domain-containing protein</fullName>
    </recommendedName>
</protein>
<name>A0A443S513_9ACAR</name>
<dbReference type="PANTHER" id="PTHR21261">
    <property type="entry name" value="BEAT PROTEIN"/>
    <property type="match status" value="1"/>
</dbReference>
<dbReference type="Proteomes" id="UP000288716">
    <property type="component" value="Unassembled WGS sequence"/>
</dbReference>
<accession>A0A443S513</accession>
<keyword evidence="3" id="KW-1185">Reference proteome</keyword>
<comment type="caution">
    <text evidence="2">The sequence shown here is derived from an EMBL/GenBank/DDBJ whole genome shotgun (WGS) entry which is preliminary data.</text>
</comment>
<dbReference type="InterPro" id="IPR007110">
    <property type="entry name" value="Ig-like_dom"/>
</dbReference>
<evidence type="ECO:0000313" key="2">
    <source>
        <dbReference type="EMBL" id="RWS22648.1"/>
    </source>
</evidence>
<dbReference type="VEuPathDB" id="VectorBase:LDEU009392"/>
<dbReference type="OrthoDB" id="6343941at2759"/>
<dbReference type="InterPro" id="IPR013783">
    <property type="entry name" value="Ig-like_fold"/>
</dbReference>
<gene>
    <name evidence="2" type="ORF">B4U80_06810</name>
</gene>
<dbReference type="AlphaFoldDB" id="A0A443S513"/>
<reference evidence="2 3" key="1">
    <citation type="journal article" date="2018" name="Gigascience">
        <title>Genomes of trombidid mites reveal novel predicted allergens and laterally-transferred genes associated with secondary metabolism.</title>
        <authorList>
            <person name="Dong X."/>
            <person name="Chaisiri K."/>
            <person name="Xia D."/>
            <person name="Armstrong S.D."/>
            <person name="Fang Y."/>
            <person name="Donnelly M.J."/>
            <person name="Kadowaki T."/>
            <person name="McGarry J.W."/>
            <person name="Darby A.C."/>
            <person name="Makepeace B.L."/>
        </authorList>
    </citation>
    <scope>NUCLEOTIDE SEQUENCE [LARGE SCALE GENOMIC DNA]</scope>
    <source>
        <strain evidence="2">UoL-UT</strain>
    </source>
</reference>
<organism evidence="2 3">
    <name type="scientific">Leptotrombidium deliense</name>
    <dbReference type="NCBI Taxonomy" id="299467"/>
    <lineage>
        <taxon>Eukaryota</taxon>
        <taxon>Metazoa</taxon>
        <taxon>Ecdysozoa</taxon>
        <taxon>Arthropoda</taxon>
        <taxon>Chelicerata</taxon>
        <taxon>Arachnida</taxon>
        <taxon>Acari</taxon>
        <taxon>Acariformes</taxon>
        <taxon>Trombidiformes</taxon>
        <taxon>Prostigmata</taxon>
        <taxon>Anystina</taxon>
        <taxon>Parasitengona</taxon>
        <taxon>Trombiculoidea</taxon>
        <taxon>Trombiculidae</taxon>
        <taxon>Leptotrombidium</taxon>
    </lineage>
</organism>
<proteinExistence type="predicted"/>
<dbReference type="PANTHER" id="PTHR21261:SF15">
    <property type="entry name" value="BEATEN PATH IIIA, ISOFORM D-RELATED"/>
    <property type="match status" value="1"/>
</dbReference>
<dbReference type="SUPFAM" id="SSF48726">
    <property type="entry name" value="Immunoglobulin"/>
    <property type="match status" value="1"/>
</dbReference>
<dbReference type="InterPro" id="IPR036179">
    <property type="entry name" value="Ig-like_dom_sf"/>
</dbReference>
<dbReference type="Gene3D" id="2.60.40.10">
    <property type="entry name" value="Immunoglobulins"/>
    <property type="match status" value="2"/>
</dbReference>
<evidence type="ECO:0000259" key="1">
    <source>
        <dbReference type="PROSITE" id="PS50835"/>
    </source>
</evidence>
<dbReference type="STRING" id="299467.A0A443S513"/>
<dbReference type="EMBL" id="NCKV01008237">
    <property type="protein sequence ID" value="RWS22648.1"/>
    <property type="molecule type" value="Genomic_DNA"/>
</dbReference>
<dbReference type="FunFam" id="2.60.40.10:FF:000437">
    <property type="entry name" value="Beat-IIIc, isoform A"/>
    <property type="match status" value="1"/>
</dbReference>
<dbReference type="PROSITE" id="PS50835">
    <property type="entry name" value="IG_LIKE"/>
    <property type="match status" value="1"/>
</dbReference>
<feature type="non-terminal residue" evidence="2">
    <location>
        <position position="1"/>
    </location>
</feature>
<sequence>TLNLRINNFDVPQSIARGTSIWLHCNFDLEGDELYSVKWYKNYVEFYRYLPSNKPKSGQIFRLNGIYVDSCNVFSSHLLQLSLSNATHVFLSTIDIDSEGTFACEVSTEGPSFTTLKAERQMKVFVLPKEELLIEGSEFSYSSENLVNLTCIASASYPPQILTWKINEQKALNHQLVHYSLESINGSDLKSVKLGLMFYVTSNYFNKGILRLQCVSELILFYKFENYRSLIGGTPKNTSTNGHYTWSKGQ</sequence>
<evidence type="ECO:0000313" key="3">
    <source>
        <dbReference type="Proteomes" id="UP000288716"/>
    </source>
</evidence>
<feature type="non-terminal residue" evidence="2">
    <location>
        <position position="250"/>
    </location>
</feature>
<feature type="domain" description="Ig-like" evidence="1">
    <location>
        <begin position="1"/>
        <end position="114"/>
    </location>
</feature>